<dbReference type="InterPro" id="IPR000953">
    <property type="entry name" value="Chromo/chromo_shadow_dom"/>
</dbReference>
<keyword evidence="7" id="KW-1185">Reference proteome</keyword>
<dbReference type="InterPro" id="IPR016197">
    <property type="entry name" value="Chromo-like_dom_sf"/>
</dbReference>
<reference evidence="6" key="1">
    <citation type="submission" date="2022-09" db="EMBL/GenBank/DDBJ databases">
        <title>Fusarium specimens isolated from Avocado Roots.</title>
        <authorList>
            <person name="Stajich J."/>
            <person name="Roper C."/>
            <person name="Heimlech-Rivalta G."/>
        </authorList>
    </citation>
    <scope>NUCLEOTIDE SEQUENCE</scope>
    <source>
        <strain evidence="6">A02</strain>
    </source>
</reference>
<dbReference type="InterPro" id="IPR023780">
    <property type="entry name" value="Chromo_domain"/>
</dbReference>
<dbReference type="Gene3D" id="2.40.50.40">
    <property type="match status" value="2"/>
</dbReference>
<feature type="region of interest" description="Disordered" evidence="4">
    <location>
        <begin position="135"/>
        <end position="159"/>
    </location>
</feature>
<dbReference type="Proteomes" id="UP001152087">
    <property type="component" value="Unassembled WGS sequence"/>
</dbReference>
<protein>
    <recommendedName>
        <fullName evidence="5">Chromo domain-containing protein</fullName>
    </recommendedName>
</protein>
<evidence type="ECO:0000256" key="1">
    <source>
        <dbReference type="ARBA" id="ARBA00004123"/>
    </source>
</evidence>
<feature type="domain" description="Chromo" evidence="5">
    <location>
        <begin position="203"/>
        <end position="271"/>
    </location>
</feature>
<dbReference type="EMBL" id="JAOQAV010000326">
    <property type="protein sequence ID" value="KAJ4175781.1"/>
    <property type="molecule type" value="Genomic_DNA"/>
</dbReference>
<dbReference type="PANTHER" id="PTHR22812">
    <property type="entry name" value="CHROMOBOX PROTEIN"/>
    <property type="match status" value="1"/>
</dbReference>
<feature type="compositionally biased region" description="Polar residues" evidence="4">
    <location>
        <begin position="66"/>
        <end position="75"/>
    </location>
</feature>
<dbReference type="CDD" id="cd00024">
    <property type="entry name" value="CD_CSD"/>
    <property type="match status" value="1"/>
</dbReference>
<comment type="subunit">
    <text evidence="2">Component of the NuA4 histone acetyltransferase complex.</text>
</comment>
<comment type="caution">
    <text evidence="6">The sequence shown here is derived from an EMBL/GenBank/DDBJ whole genome shotgun (WGS) entry which is preliminary data.</text>
</comment>
<evidence type="ECO:0000256" key="2">
    <source>
        <dbReference type="ARBA" id="ARBA00011353"/>
    </source>
</evidence>
<evidence type="ECO:0000256" key="4">
    <source>
        <dbReference type="SAM" id="MobiDB-lite"/>
    </source>
</evidence>
<sequence>MKAQQCRGSSEEDDRMAVLQTQQIFYNTYLDDVQRQLSPGSPGLSQEPTTSYSSGIVDSEGAAPSGYSTPLSSAPSEEVIDPAMSLVESWPGDKLTGCTAASGPLEATPDTLQEIQGPLNGSFSAVLSVTEERGVTSTTSSMDTDVSFQDNSTEQVSEVTKAGITPDLTSNDEELIGRVPMRDNQDEESHDKPLPLNQEGTEFEVESLVAKGRIGRRVWYKVKWKGYPESDNSWVKKKDIGTGAIANYEERHPQGRGEFKFERLVSMQEVDGTILYGVKWQGQPESENVWVDKWDLGAKVVSAFETSLST</sequence>
<comment type="subcellular location">
    <subcellularLocation>
        <location evidence="1">Nucleus</location>
    </subcellularLocation>
</comment>
<dbReference type="GO" id="GO:0005634">
    <property type="term" value="C:nucleus"/>
    <property type="evidence" value="ECO:0007669"/>
    <property type="project" value="UniProtKB-SubCell"/>
</dbReference>
<dbReference type="GO" id="GO:0006338">
    <property type="term" value="P:chromatin remodeling"/>
    <property type="evidence" value="ECO:0007669"/>
    <property type="project" value="UniProtKB-ARBA"/>
</dbReference>
<proteinExistence type="predicted"/>
<dbReference type="AlphaFoldDB" id="A0A9W8QR94"/>
<evidence type="ECO:0000313" key="7">
    <source>
        <dbReference type="Proteomes" id="UP001152087"/>
    </source>
</evidence>
<evidence type="ECO:0000259" key="5">
    <source>
        <dbReference type="PROSITE" id="PS50013"/>
    </source>
</evidence>
<feature type="compositionally biased region" description="Polar residues" evidence="4">
    <location>
        <begin position="148"/>
        <end position="158"/>
    </location>
</feature>
<dbReference type="Pfam" id="PF00385">
    <property type="entry name" value="Chromo"/>
    <property type="match status" value="2"/>
</dbReference>
<evidence type="ECO:0000256" key="3">
    <source>
        <dbReference type="ARBA" id="ARBA00023242"/>
    </source>
</evidence>
<dbReference type="SMART" id="SM00298">
    <property type="entry name" value="CHROMO"/>
    <property type="match status" value="2"/>
</dbReference>
<feature type="compositionally biased region" description="Polar residues" evidence="4">
    <location>
        <begin position="35"/>
        <end position="56"/>
    </location>
</feature>
<feature type="region of interest" description="Disordered" evidence="4">
    <location>
        <begin position="35"/>
        <end position="79"/>
    </location>
</feature>
<evidence type="ECO:0000313" key="6">
    <source>
        <dbReference type="EMBL" id="KAJ4175781.1"/>
    </source>
</evidence>
<dbReference type="InterPro" id="IPR051219">
    <property type="entry name" value="Heterochromatin_chromo-domain"/>
</dbReference>
<gene>
    <name evidence="6" type="ORF">NW755_014761</name>
</gene>
<dbReference type="PROSITE" id="PS50013">
    <property type="entry name" value="CHROMO_2"/>
    <property type="match status" value="1"/>
</dbReference>
<name>A0A9W8QR94_9HYPO</name>
<organism evidence="6 7">
    <name type="scientific">Fusarium falciforme</name>
    <dbReference type="NCBI Taxonomy" id="195108"/>
    <lineage>
        <taxon>Eukaryota</taxon>
        <taxon>Fungi</taxon>
        <taxon>Dikarya</taxon>
        <taxon>Ascomycota</taxon>
        <taxon>Pezizomycotina</taxon>
        <taxon>Sordariomycetes</taxon>
        <taxon>Hypocreomycetidae</taxon>
        <taxon>Hypocreales</taxon>
        <taxon>Nectriaceae</taxon>
        <taxon>Fusarium</taxon>
        <taxon>Fusarium solani species complex</taxon>
    </lineage>
</organism>
<dbReference type="SUPFAM" id="SSF54160">
    <property type="entry name" value="Chromo domain-like"/>
    <property type="match status" value="2"/>
</dbReference>
<feature type="compositionally biased region" description="Low complexity" evidence="4">
    <location>
        <begin position="135"/>
        <end position="147"/>
    </location>
</feature>
<keyword evidence="3" id="KW-0539">Nucleus</keyword>
<accession>A0A9W8QR94</accession>